<accession>A0A6I6MJ77</accession>
<feature type="region of interest" description="Disordered" evidence="1">
    <location>
        <begin position="75"/>
        <end position="110"/>
    </location>
</feature>
<dbReference type="RefSeq" id="WP_158766143.1">
    <property type="nucleotide sequence ID" value="NZ_CP047045.1"/>
</dbReference>
<dbReference type="AlphaFoldDB" id="A0A6I6MJ77"/>
<feature type="region of interest" description="Disordered" evidence="1">
    <location>
        <begin position="28"/>
        <end position="53"/>
    </location>
</feature>
<dbReference type="Proteomes" id="UP000431269">
    <property type="component" value="Chromosome"/>
</dbReference>
<dbReference type="EMBL" id="CP047045">
    <property type="protein sequence ID" value="QGZ95265.1"/>
    <property type="molecule type" value="Genomic_DNA"/>
</dbReference>
<evidence type="ECO:0000313" key="3">
    <source>
        <dbReference type="Proteomes" id="UP000431269"/>
    </source>
</evidence>
<protein>
    <submittedName>
        <fullName evidence="2">Uncharacterized protein</fullName>
    </submittedName>
</protein>
<evidence type="ECO:0000256" key="1">
    <source>
        <dbReference type="SAM" id="MobiDB-lite"/>
    </source>
</evidence>
<reference evidence="3" key="1">
    <citation type="submission" date="2019-12" db="EMBL/GenBank/DDBJ databases">
        <title>Complete genome of Terracaulis silvestris 0127_4.</title>
        <authorList>
            <person name="Vieira S."/>
            <person name="Riedel T."/>
            <person name="Sproer C."/>
            <person name="Pascual J."/>
            <person name="Boedeker C."/>
            <person name="Overmann J."/>
        </authorList>
    </citation>
    <scope>NUCLEOTIDE SEQUENCE [LARGE SCALE GENOMIC DNA]</scope>
    <source>
        <strain evidence="3">0127_4</strain>
    </source>
</reference>
<dbReference type="PROSITE" id="PS51257">
    <property type="entry name" value="PROKAR_LIPOPROTEIN"/>
    <property type="match status" value="1"/>
</dbReference>
<name>A0A6I6MJ77_9CAUL</name>
<sequence>MRGTIALAALAGLVGLGGCINTSSVETPEWFSERSAENDSSYPSLRSVPRDHDANVDPAHWAAVEADVVAAGQAVKQNPRSEPASLAETPAEFLDEAREDLEETRQSHEP</sequence>
<feature type="compositionally biased region" description="Acidic residues" evidence="1">
    <location>
        <begin position="93"/>
        <end position="102"/>
    </location>
</feature>
<keyword evidence="3" id="KW-1185">Reference proteome</keyword>
<dbReference type="KEGG" id="tsv:DSM104635_02113"/>
<gene>
    <name evidence="2" type="ORF">DSM104635_02113</name>
</gene>
<proteinExistence type="predicted"/>
<evidence type="ECO:0000313" key="2">
    <source>
        <dbReference type="EMBL" id="QGZ95265.1"/>
    </source>
</evidence>
<organism evidence="2 3">
    <name type="scientific">Terricaulis silvestris</name>
    <dbReference type="NCBI Taxonomy" id="2686094"/>
    <lineage>
        <taxon>Bacteria</taxon>
        <taxon>Pseudomonadati</taxon>
        <taxon>Pseudomonadota</taxon>
        <taxon>Alphaproteobacteria</taxon>
        <taxon>Caulobacterales</taxon>
        <taxon>Caulobacteraceae</taxon>
        <taxon>Terricaulis</taxon>
    </lineage>
</organism>